<keyword evidence="1" id="KW-0378">Hydrolase</keyword>
<evidence type="ECO:0000259" key="4">
    <source>
        <dbReference type="PROSITE" id="PS50054"/>
    </source>
</evidence>
<dbReference type="InterPro" id="IPR029021">
    <property type="entry name" value="Prot-tyrosine_phosphatase-like"/>
</dbReference>
<dbReference type="GO" id="GO:2001070">
    <property type="term" value="F:starch binding"/>
    <property type="evidence" value="ECO:0007669"/>
    <property type="project" value="TreeGrafter"/>
</dbReference>
<evidence type="ECO:0000256" key="2">
    <source>
        <dbReference type="ARBA" id="ARBA00022912"/>
    </source>
</evidence>
<feature type="domain" description="Tyrosine-protein phosphatase" evidence="4">
    <location>
        <begin position="150"/>
        <end position="307"/>
    </location>
</feature>
<protein>
    <submittedName>
        <fullName evidence="7">Phosphoglucan phosphatase LSF2, chloroplastic-like</fullName>
    </submittedName>
</protein>
<evidence type="ECO:0000256" key="1">
    <source>
        <dbReference type="ARBA" id="ARBA00022801"/>
    </source>
</evidence>
<dbReference type="InterPro" id="IPR000387">
    <property type="entry name" value="Tyr_Pase_dom"/>
</dbReference>
<dbReference type="Gene3D" id="3.90.190.10">
    <property type="entry name" value="Protein tyrosine phosphatase superfamily"/>
    <property type="match status" value="1"/>
</dbReference>
<dbReference type="GO" id="GO:0005983">
    <property type="term" value="P:starch catabolic process"/>
    <property type="evidence" value="ECO:0007669"/>
    <property type="project" value="TreeGrafter"/>
</dbReference>
<feature type="domain" description="Tyrosine specific protein phosphatases" evidence="5">
    <location>
        <begin position="227"/>
        <end position="286"/>
    </location>
</feature>
<dbReference type="GO" id="GO:0004721">
    <property type="term" value="F:phosphoprotein phosphatase activity"/>
    <property type="evidence" value="ECO:0007669"/>
    <property type="project" value="UniProtKB-KW"/>
</dbReference>
<reference evidence="7" key="1">
    <citation type="submission" date="2025-08" db="UniProtKB">
        <authorList>
            <consortium name="RefSeq"/>
        </authorList>
    </citation>
    <scope>IDENTIFICATION</scope>
</reference>
<dbReference type="RefSeq" id="XP_039114059.1">
    <property type="nucleotide sequence ID" value="XM_039258125.1"/>
</dbReference>
<evidence type="ECO:0000256" key="3">
    <source>
        <dbReference type="ARBA" id="ARBA00023277"/>
    </source>
</evidence>
<dbReference type="CDD" id="cd14526">
    <property type="entry name" value="DSP_laforin-like"/>
    <property type="match status" value="1"/>
</dbReference>
<dbReference type="SUPFAM" id="SSF52799">
    <property type="entry name" value="(Phosphotyrosine protein) phosphatases II"/>
    <property type="match status" value="1"/>
</dbReference>
<sequence>MVDSFLIGKAILKFDRSFASISDTNPHLEARLWSLFLPKALAFLAREEQRKSGMGSVAKNGWISPAFPALFGDEGSFKEKHLRSLVMASPRNPLKHGILCKISGSGTMGENTHGKVQVSVSNGRKIEDYNTAMKRMMRNPYEYHHDLGMNYTIISDNLIVGSQPQKPEDVEYLKEEEKVAYILCLQQDKDIEYWGIDIQAIVGKCKELGILHMRRPARDFDPDSLRSQLPKAVSLLEWAMSEGKRRVYVHCSAGLGRAPAVAIAYMFWFCDMDLNAAYNALTSKRPCGPNKRAIQGATYDLAKNDPWKEPFENLPEHAFQGVADWERKLIQERVRGLRGI</sequence>
<dbReference type="InterPro" id="IPR045204">
    <property type="entry name" value="DSP_laforin-like"/>
</dbReference>
<dbReference type="GO" id="GO:0019203">
    <property type="term" value="F:carbohydrate phosphatase activity"/>
    <property type="evidence" value="ECO:0007669"/>
    <property type="project" value="InterPro"/>
</dbReference>
<dbReference type="InterPro" id="IPR000340">
    <property type="entry name" value="Dual-sp_phosphatase_cat-dom"/>
</dbReference>
<gene>
    <name evidence="7" type="primary">LOC120249572</name>
</gene>
<keyword evidence="6" id="KW-1185">Reference proteome</keyword>
<dbReference type="Proteomes" id="UP001515500">
    <property type="component" value="Chromosome 19"/>
</dbReference>
<keyword evidence="3" id="KW-0119">Carbohydrate metabolism</keyword>
<dbReference type="PROSITE" id="PS50054">
    <property type="entry name" value="TYR_PHOSPHATASE_DUAL"/>
    <property type="match status" value="1"/>
</dbReference>
<dbReference type="PANTHER" id="PTHR46642">
    <property type="entry name" value="DUAL SPECIFICITY PHOSPHATASE, SUBGROUP, CATALYTIC DOMAIN"/>
    <property type="match status" value="1"/>
</dbReference>
<dbReference type="SMART" id="SM00195">
    <property type="entry name" value="DSPc"/>
    <property type="match status" value="1"/>
</dbReference>
<dbReference type="AlphaFoldDB" id="A0AB40AGQ3"/>
<organism evidence="6 7">
    <name type="scientific">Dioscorea cayennensis subsp. rotundata</name>
    <name type="common">White Guinea yam</name>
    <name type="synonym">Dioscorea rotundata</name>
    <dbReference type="NCBI Taxonomy" id="55577"/>
    <lineage>
        <taxon>Eukaryota</taxon>
        <taxon>Viridiplantae</taxon>
        <taxon>Streptophyta</taxon>
        <taxon>Embryophyta</taxon>
        <taxon>Tracheophyta</taxon>
        <taxon>Spermatophyta</taxon>
        <taxon>Magnoliopsida</taxon>
        <taxon>Liliopsida</taxon>
        <taxon>Dioscoreales</taxon>
        <taxon>Dioscoreaceae</taxon>
        <taxon>Dioscorea</taxon>
    </lineage>
</organism>
<evidence type="ECO:0000259" key="5">
    <source>
        <dbReference type="PROSITE" id="PS50056"/>
    </source>
</evidence>
<proteinExistence type="predicted"/>
<dbReference type="InterPro" id="IPR020422">
    <property type="entry name" value="TYR_PHOSPHATASE_DUAL_dom"/>
</dbReference>
<evidence type="ECO:0000313" key="7">
    <source>
        <dbReference type="RefSeq" id="XP_039114059.1"/>
    </source>
</evidence>
<dbReference type="PROSITE" id="PS50056">
    <property type="entry name" value="TYR_PHOSPHATASE_2"/>
    <property type="match status" value="1"/>
</dbReference>
<keyword evidence="2" id="KW-0904">Protein phosphatase</keyword>
<dbReference type="GO" id="GO:0009507">
    <property type="term" value="C:chloroplast"/>
    <property type="evidence" value="ECO:0007669"/>
    <property type="project" value="TreeGrafter"/>
</dbReference>
<accession>A0AB40AGQ3</accession>
<evidence type="ECO:0000313" key="6">
    <source>
        <dbReference type="Proteomes" id="UP001515500"/>
    </source>
</evidence>
<dbReference type="PANTHER" id="PTHR46642:SF2">
    <property type="entry name" value="PHOSPHOGLUCAN PHOSPHATASE LSF2, CHLOROPLASTIC"/>
    <property type="match status" value="1"/>
</dbReference>
<name>A0AB40AGQ3_DIOCR</name>
<dbReference type="FunFam" id="3.90.190.10:FF:000075">
    <property type="entry name" value="Phosphoglucan phosphatase LSF2, chloroplastic"/>
    <property type="match status" value="1"/>
</dbReference>
<dbReference type="InterPro" id="IPR052832">
    <property type="entry name" value="Starch-Glucan_Phosphatase"/>
</dbReference>
<dbReference type="Pfam" id="PF00782">
    <property type="entry name" value="DSPc"/>
    <property type="match status" value="1"/>
</dbReference>
<dbReference type="GeneID" id="120249572"/>